<dbReference type="InterPro" id="IPR048279">
    <property type="entry name" value="MdtK-like"/>
</dbReference>
<dbReference type="AlphaFoldDB" id="A0A4R3T800"/>
<feature type="transmembrane region" description="Helical" evidence="7">
    <location>
        <begin position="130"/>
        <end position="149"/>
    </location>
</feature>
<evidence type="ECO:0000256" key="7">
    <source>
        <dbReference type="SAM" id="Phobius"/>
    </source>
</evidence>
<dbReference type="GO" id="GO:0015297">
    <property type="term" value="F:antiporter activity"/>
    <property type="evidence" value="ECO:0007669"/>
    <property type="project" value="InterPro"/>
</dbReference>
<dbReference type="GO" id="GO:0042910">
    <property type="term" value="F:xenobiotic transmembrane transporter activity"/>
    <property type="evidence" value="ECO:0007669"/>
    <property type="project" value="InterPro"/>
</dbReference>
<dbReference type="Pfam" id="PF01554">
    <property type="entry name" value="MatE"/>
    <property type="match status" value="2"/>
</dbReference>
<protein>
    <submittedName>
        <fullName evidence="8">Putative MATE family efflux protein</fullName>
    </submittedName>
</protein>
<evidence type="ECO:0000256" key="6">
    <source>
        <dbReference type="ARBA" id="ARBA00023136"/>
    </source>
</evidence>
<feature type="transmembrane region" description="Helical" evidence="7">
    <location>
        <begin position="94"/>
        <end position="118"/>
    </location>
</feature>
<evidence type="ECO:0000256" key="4">
    <source>
        <dbReference type="ARBA" id="ARBA00022692"/>
    </source>
</evidence>
<organism evidence="8 9">
    <name type="scientific">Longicatena caecimuris</name>
    <dbReference type="NCBI Taxonomy" id="1796635"/>
    <lineage>
        <taxon>Bacteria</taxon>
        <taxon>Bacillati</taxon>
        <taxon>Bacillota</taxon>
        <taxon>Erysipelotrichia</taxon>
        <taxon>Erysipelotrichales</taxon>
        <taxon>Erysipelotrichaceae</taxon>
        <taxon>Longicatena</taxon>
    </lineage>
</organism>
<evidence type="ECO:0000313" key="8">
    <source>
        <dbReference type="EMBL" id="TCU57652.1"/>
    </source>
</evidence>
<name>A0A4R3T800_9FIRM</name>
<dbReference type="Proteomes" id="UP000295773">
    <property type="component" value="Unassembled WGS sequence"/>
</dbReference>
<dbReference type="GO" id="GO:0005886">
    <property type="term" value="C:plasma membrane"/>
    <property type="evidence" value="ECO:0007669"/>
    <property type="project" value="UniProtKB-SubCell"/>
</dbReference>
<feature type="transmembrane region" description="Helical" evidence="7">
    <location>
        <begin position="7"/>
        <end position="28"/>
    </location>
</feature>
<dbReference type="InterPro" id="IPR002528">
    <property type="entry name" value="MATE_fam"/>
</dbReference>
<feature type="transmembrane region" description="Helical" evidence="7">
    <location>
        <begin position="53"/>
        <end position="73"/>
    </location>
</feature>
<proteinExistence type="predicted"/>
<sequence length="454" mass="50187">MINRRVFLSTMLTIGLPIIIQQIISLSLNMIDTFMIGSVGVAELAAVGAANKVYFIFSTICFGIYSGASIFVSQYWGIHDVKNIRKVIAIQMRIGFILSVFTCITAFLFAPGILRLFVRDAHAIQIGAQYLRITCFTYIMTAFSFLMSFNSRAIHNLRIPTIATIIAITINTILNYGLIYGNFYMPQLGAQGAAIATLIARLIEMVFILTYVYTSKEHPLAADLFTITHLDHELLKRVVKTALPVAASESAWSVGTTVCFMAYGLLGTSAVAVVQVASVINDLFQCVFFGLGNACAVMIGNELGRQRSDLAYTYGKIFILMNLGFCLTMSILLYASRAMIVDIYNYDEATSRLLDATIIAFALYNTPKMMSYVHICGILRAGGDTRFCMACDVIGIWCIAIPLAFLGAAVWKLPLPLVVALSFSDEIVKALITLWRFHSKKWIHILIQTSESLM</sequence>
<feature type="transmembrane region" description="Helical" evidence="7">
    <location>
        <begin position="387"/>
        <end position="411"/>
    </location>
</feature>
<keyword evidence="2" id="KW-0813">Transport</keyword>
<evidence type="ECO:0000313" key="9">
    <source>
        <dbReference type="Proteomes" id="UP000295773"/>
    </source>
</evidence>
<feature type="transmembrane region" description="Helical" evidence="7">
    <location>
        <begin position="161"/>
        <end position="181"/>
    </location>
</feature>
<evidence type="ECO:0000256" key="3">
    <source>
        <dbReference type="ARBA" id="ARBA00022475"/>
    </source>
</evidence>
<gene>
    <name evidence="8" type="ORF">EDD61_11739</name>
</gene>
<keyword evidence="4 7" id="KW-0812">Transmembrane</keyword>
<feature type="transmembrane region" description="Helical" evidence="7">
    <location>
        <begin position="193"/>
        <end position="213"/>
    </location>
</feature>
<keyword evidence="3" id="KW-1003">Cell membrane</keyword>
<dbReference type="NCBIfam" id="TIGR00797">
    <property type="entry name" value="matE"/>
    <property type="match status" value="1"/>
</dbReference>
<evidence type="ECO:0000256" key="2">
    <source>
        <dbReference type="ARBA" id="ARBA00022448"/>
    </source>
</evidence>
<dbReference type="PANTHER" id="PTHR42925">
    <property type="entry name" value="MULTIDRUG AND TOXIN EFFLUX PROTEIN MATE FAMILY"/>
    <property type="match status" value="1"/>
</dbReference>
<dbReference type="InterPro" id="IPR047135">
    <property type="entry name" value="YsiQ"/>
</dbReference>
<keyword evidence="6 7" id="KW-0472">Membrane</keyword>
<evidence type="ECO:0000256" key="1">
    <source>
        <dbReference type="ARBA" id="ARBA00004651"/>
    </source>
</evidence>
<reference evidence="8 9" key="1">
    <citation type="submission" date="2019-03" db="EMBL/GenBank/DDBJ databases">
        <title>Genomic Encyclopedia of Type Strains, Phase IV (KMG-IV): sequencing the most valuable type-strain genomes for metagenomic binning, comparative biology and taxonomic classification.</title>
        <authorList>
            <person name="Goeker M."/>
        </authorList>
    </citation>
    <scope>NUCLEOTIDE SEQUENCE [LARGE SCALE GENOMIC DNA]</scope>
    <source>
        <strain evidence="8 9">DSM 29481</strain>
    </source>
</reference>
<dbReference type="PIRSF" id="PIRSF006603">
    <property type="entry name" value="DinF"/>
    <property type="match status" value="1"/>
</dbReference>
<keyword evidence="9" id="KW-1185">Reference proteome</keyword>
<comment type="subcellular location">
    <subcellularLocation>
        <location evidence="1">Cell membrane</location>
        <topology evidence="1">Multi-pass membrane protein</topology>
    </subcellularLocation>
</comment>
<feature type="transmembrane region" description="Helical" evidence="7">
    <location>
        <begin position="317"/>
        <end position="337"/>
    </location>
</feature>
<comment type="caution">
    <text evidence="8">The sequence shown here is derived from an EMBL/GenBank/DDBJ whole genome shotgun (WGS) entry which is preliminary data.</text>
</comment>
<dbReference type="PANTHER" id="PTHR42925:SF2">
    <property type="entry name" value="NA+ DRIVEN MULTIDRUG EFFLUX PUMP"/>
    <property type="match status" value="1"/>
</dbReference>
<accession>A0A4R3T800</accession>
<evidence type="ECO:0000256" key="5">
    <source>
        <dbReference type="ARBA" id="ARBA00022989"/>
    </source>
</evidence>
<dbReference type="GeneID" id="73794291"/>
<dbReference type="RefSeq" id="WP_008690984.1">
    <property type="nucleotide sequence ID" value="NZ_AP024510.1"/>
</dbReference>
<dbReference type="EMBL" id="SMBP01000017">
    <property type="protein sequence ID" value="TCU57652.1"/>
    <property type="molecule type" value="Genomic_DNA"/>
</dbReference>
<keyword evidence="5 7" id="KW-1133">Transmembrane helix</keyword>